<dbReference type="PANTHER" id="PTHR32089">
    <property type="entry name" value="METHYL-ACCEPTING CHEMOTAXIS PROTEIN MCPB"/>
    <property type="match status" value="1"/>
</dbReference>
<sequence length="450" mass="48295">MSKNNSLIDSALGHMDADARLEAYRINESCQQHHLMIGQILEPHFDELARIVWDRFAELWQIGPSASEDGLEQSRARTRDYVRRKWTSPIDEDWMQHAAALGNLLHAAKASSFAFIGSFTAVNEAAFALFREALPASEKRTEMLNDWLRVTQMEQELALTRIQALTVAETRERVAVQSAKFQSSIASVVSVASRKSQQTRRQSDEAAGLTRETLAKAAGVATAAAESARAMHEAAEKSEGLLRDIARTASNVASTSDTVDIAKSKAQTAVETVDLLAGHSKAIESILGLIRNIAGQTNLLALNATIEAARAGDSGRGFAVVANEVKSLANQTATATEDIAQKIASIQDATESAVSANRSILETVEGIRSAAIDAKAAMEEQSNTLMMISRAVNEGAATADTMSSAIEKIRETAEVISTQTAEAAGSSSDLDEELSSLQKSADEYMLILTG</sequence>
<comment type="caution">
    <text evidence="4">The sequence shown here is derived from an EMBL/GenBank/DDBJ whole genome shotgun (WGS) entry which is preliminary data.</text>
</comment>
<dbReference type="InterPro" id="IPR004089">
    <property type="entry name" value="MCPsignal_dom"/>
</dbReference>
<dbReference type="PROSITE" id="PS50111">
    <property type="entry name" value="CHEMOTAXIS_TRANSDUC_2"/>
    <property type="match status" value="1"/>
</dbReference>
<evidence type="ECO:0000256" key="2">
    <source>
        <dbReference type="PROSITE-ProRule" id="PRU00284"/>
    </source>
</evidence>
<dbReference type="RefSeq" id="WP_218444213.1">
    <property type="nucleotide sequence ID" value="NZ_JAGSPA010000001.1"/>
</dbReference>
<evidence type="ECO:0000313" key="5">
    <source>
        <dbReference type="Proteomes" id="UP000722336"/>
    </source>
</evidence>
<accession>A0ABS6SBP1</accession>
<evidence type="ECO:0000256" key="1">
    <source>
        <dbReference type="ARBA" id="ARBA00023224"/>
    </source>
</evidence>
<reference evidence="4 5" key="1">
    <citation type="submission" date="2021-04" db="EMBL/GenBank/DDBJ databases">
        <authorList>
            <person name="Pira H."/>
            <person name="Risdian C."/>
            <person name="Wink J."/>
        </authorList>
    </citation>
    <scope>NUCLEOTIDE SEQUENCE [LARGE SCALE GENOMIC DNA]</scope>
    <source>
        <strain evidence="4 5">WHA3</strain>
    </source>
</reference>
<dbReference type="SMART" id="SM00283">
    <property type="entry name" value="MA"/>
    <property type="match status" value="1"/>
</dbReference>
<dbReference type="PANTHER" id="PTHR32089:SF112">
    <property type="entry name" value="LYSOZYME-LIKE PROTEIN-RELATED"/>
    <property type="match status" value="1"/>
</dbReference>
<feature type="domain" description="Methyl-accepting transducer" evidence="3">
    <location>
        <begin position="174"/>
        <end position="417"/>
    </location>
</feature>
<gene>
    <name evidence="4" type="ORF">KCG44_03430</name>
</gene>
<dbReference type="Pfam" id="PF00015">
    <property type="entry name" value="MCPsignal"/>
    <property type="match status" value="1"/>
</dbReference>
<dbReference type="EMBL" id="JAGSPA010000001">
    <property type="protein sequence ID" value="MBV7255834.1"/>
    <property type="molecule type" value="Genomic_DNA"/>
</dbReference>
<name>A0ABS6SBP1_9SPHN</name>
<proteinExistence type="predicted"/>
<organism evidence="4 5">
    <name type="scientific">Pacificimonas pallii</name>
    <dbReference type="NCBI Taxonomy" id="2827236"/>
    <lineage>
        <taxon>Bacteria</taxon>
        <taxon>Pseudomonadati</taxon>
        <taxon>Pseudomonadota</taxon>
        <taxon>Alphaproteobacteria</taxon>
        <taxon>Sphingomonadales</taxon>
        <taxon>Sphingosinicellaceae</taxon>
        <taxon>Pacificimonas</taxon>
    </lineage>
</organism>
<keyword evidence="5" id="KW-1185">Reference proteome</keyword>
<evidence type="ECO:0000313" key="4">
    <source>
        <dbReference type="EMBL" id="MBV7255834.1"/>
    </source>
</evidence>
<evidence type="ECO:0000259" key="3">
    <source>
        <dbReference type="PROSITE" id="PS50111"/>
    </source>
</evidence>
<keyword evidence="1 2" id="KW-0807">Transducer</keyword>
<protein>
    <recommendedName>
        <fullName evidence="3">Methyl-accepting transducer domain-containing protein</fullName>
    </recommendedName>
</protein>
<dbReference type="Proteomes" id="UP000722336">
    <property type="component" value="Unassembled WGS sequence"/>
</dbReference>